<reference evidence="2 3" key="1">
    <citation type="journal article" date="2024" name="Chem. Sci.">
        <title>Discovery of a lagriamide polyketide by integrated genome mining, isotopic labeling, and untargeted metabolomics.</title>
        <authorList>
            <person name="Fergusson C.H."/>
            <person name="Saulog J."/>
            <person name="Paulo B.S."/>
            <person name="Wilson D.M."/>
            <person name="Liu D.Y."/>
            <person name="Morehouse N.J."/>
            <person name="Waterworth S."/>
            <person name="Barkei J."/>
            <person name="Gray C.A."/>
            <person name="Kwan J.C."/>
            <person name="Eustaquio A.S."/>
            <person name="Linington R.G."/>
        </authorList>
    </citation>
    <scope>NUCLEOTIDE SEQUENCE [LARGE SCALE GENOMIC DNA]</scope>
    <source>
        <strain evidence="2 3">RL17-338-BIF-B</strain>
    </source>
</reference>
<evidence type="ECO:0000313" key="2">
    <source>
        <dbReference type="EMBL" id="MEQ5840443.1"/>
    </source>
</evidence>
<sequence length="699" mass="77436">MEDKLFLGKALYAEKTFARLEPLAYESNGHWVAIQDKAALFPPDGKVFSTRPLHGASKDGILTFRRRANERLEEGKDHYLVDDAREAIPILNFSTLSIEEARKRLFNQGVAIASPYKQVCALVIVADRLFCDLDLKQCANGLWKAESASAPVPLMAVPEEWANLGTLAGLDYLPAEEVPSTHPVKFVSWCSDQEFVERVLERFRKHSRNLVDTKYGRLSKESVQYIARALERAELMPGSDDDVELNLERLRADWPVLEARISAAEELSELVLGSNAAKDILDVAVGEAERRASEAIRPEVEQRVRVEVESSLADVVAQRNEVAADTESKLRQLMSLNEELKNIEERCAQGREEQQAFSRNLTEVLKGLSAAFEDMSPLEQPFAKTVLDRLEQAIEGGLGQRRNLIPSNVAPWARRFEVQKTGSIEYSGLATRIEAEAKTHAVATEDLSLVDALARSGELILMFGPQAELALTAYARCVAGGAVRSLPVDPSVIGLEDLWRVPGTQQPTALAYAWNSAEAEPDRLHIVCLRNLDAAPFHLWLASLNAVLFSASRPRNLLFFATSTGREQTQTAAPCNDASYQRWLIPIQAGVHRDGPAAVLASMISPLDEPTRLHFLSSAPSDDTISIDWLKRIALLNATPEFVMRMTRLAQTVLCSGDEQIRLKIFNWAEYITSSVGPETLPPCMRAGYASLDSLAQSH</sequence>
<proteinExistence type="predicted"/>
<keyword evidence="3" id="KW-1185">Reference proteome</keyword>
<dbReference type="EMBL" id="JAOALG010000001">
    <property type="protein sequence ID" value="MEQ5840443.1"/>
    <property type="molecule type" value="Genomic_DNA"/>
</dbReference>
<evidence type="ECO:0000256" key="1">
    <source>
        <dbReference type="SAM" id="Coils"/>
    </source>
</evidence>
<evidence type="ECO:0000313" key="3">
    <source>
        <dbReference type="Proteomes" id="UP001469089"/>
    </source>
</evidence>
<dbReference type="Proteomes" id="UP001469089">
    <property type="component" value="Unassembled WGS sequence"/>
</dbReference>
<name>A0ABV1LMI4_9BURK</name>
<organism evidence="2 3">
    <name type="scientific">Paraburkholderia acidicola</name>
    <dbReference type="NCBI Taxonomy" id="1912599"/>
    <lineage>
        <taxon>Bacteria</taxon>
        <taxon>Pseudomonadati</taxon>
        <taxon>Pseudomonadota</taxon>
        <taxon>Betaproteobacteria</taxon>
        <taxon>Burkholderiales</taxon>
        <taxon>Burkholderiaceae</taxon>
        <taxon>Paraburkholderia</taxon>
    </lineage>
</organism>
<accession>A0ABV1LMI4</accession>
<gene>
    <name evidence="2" type="ORF">N0A02_13505</name>
</gene>
<dbReference type="RefSeq" id="WP_349542612.1">
    <property type="nucleotide sequence ID" value="NZ_JAOALG010000001.1"/>
</dbReference>
<protein>
    <submittedName>
        <fullName evidence="2">Uncharacterized protein</fullName>
    </submittedName>
</protein>
<comment type="caution">
    <text evidence="2">The sequence shown here is derived from an EMBL/GenBank/DDBJ whole genome shotgun (WGS) entry which is preliminary data.</text>
</comment>
<keyword evidence="1" id="KW-0175">Coiled coil</keyword>
<feature type="coiled-coil region" evidence="1">
    <location>
        <begin position="323"/>
        <end position="353"/>
    </location>
</feature>